<evidence type="ECO:0000256" key="1">
    <source>
        <dbReference type="SAM" id="SignalP"/>
    </source>
</evidence>
<protein>
    <recommendedName>
        <fullName evidence="4">Knottin scorpion toxin-like domain-containing protein</fullName>
    </recommendedName>
</protein>
<dbReference type="EnsemblPlants" id="AET3Gv21091400.1">
    <property type="protein sequence ID" value="AET3Gv21091400.1"/>
    <property type="gene ID" value="AET3Gv21091400"/>
</dbReference>
<reference evidence="3" key="1">
    <citation type="journal article" date="2014" name="Science">
        <title>Ancient hybridizations among the ancestral genomes of bread wheat.</title>
        <authorList>
            <consortium name="International Wheat Genome Sequencing Consortium,"/>
            <person name="Marcussen T."/>
            <person name="Sandve S.R."/>
            <person name="Heier L."/>
            <person name="Spannagl M."/>
            <person name="Pfeifer M."/>
            <person name="Jakobsen K.S."/>
            <person name="Wulff B.B."/>
            <person name="Steuernagel B."/>
            <person name="Mayer K.F."/>
            <person name="Olsen O.A."/>
        </authorList>
    </citation>
    <scope>NUCLEOTIDE SEQUENCE [LARGE SCALE GENOMIC DNA]</scope>
    <source>
        <strain evidence="3">cv. AL8/78</strain>
    </source>
</reference>
<keyword evidence="3" id="KW-1185">Reference proteome</keyword>
<accession>A0A453GL18</accession>
<reference evidence="2" key="3">
    <citation type="journal article" date="2017" name="Nature">
        <title>Genome sequence of the progenitor of the wheat D genome Aegilops tauschii.</title>
        <authorList>
            <person name="Luo M.C."/>
            <person name="Gu Y.Q."/>
            <person name="Puiu D."/>
            <person name="Wang H."/>
            <person name="Twardziok S.O."/>
            <person name="Deal K.R."/>
            <person name="Huo N."/>
            <person name="Zhu T."/>
            <person name="Wang L."/>
            <person name="Wang Y."/>
            <person name="McGuire P.E."/>
            <person name="Liu S."/>
            <person name="Long H."/>
            <person name="Ramasamy R.K."/>
            <person name="Rodriguez J.C."/>
            <person name="Van S.L."/>
            <person name="Yuan L."/>
            <person name="Wang Z."/>
            <person name="Xia Z."/>
            <person name="Xiao L."/>
            <person name="Anderson O.D."/>
            <person name="Ouyang S."/>
            <person name="Liang Y."/>
            <person name="Zimin A.V."/>
            <person name="Pertea G."/>
            <person name="Qi P."/>
            <person name="Bennetzen J.L."/>
            <person name="Dai X."/>
            <person name="Dawson M.W."/>
            <person name="Muller H.G."/>
            <person name="Kugler K."/>
            <person name="Rivarola-Duarte L."/>
            <person name="Spannagl M."/>
            <person name="Mayer K.F.X."/>
            <person name="Lu F.H."/>
            <person name="Bevan M.W."/>
            <person name="Leroy P."/>
            <person name="Li P."/>
            <person name="You F.M."/>
            <person name="Sun Q."/>
            <person name="Liu Z."/>
            <person name="Lyons E."/>
            <person name="Wicker T."/>
            <person name="Salzberg S.L."/>
            <person name="Devos K.M."/>
            <person name="Dvorak J."/>
        </authorList>
    </citation>
    <scope>NUCLEOTIDE SEQUENCE [LARGE SCALE GENOMIC DNA]</scope>
    <source>
        <strain evidence="2">cv. AL8/78</strain>
    </source>
</reference>
<dbReference type="AlphaFoldDB" id="A0A453GL18"/>
<dbReference type="Gramene" id="AET3Gv21091400.1">
    <property type="protein sequence ID" value="AET3Gv21091400.1"/>
    <property type="gene ID" value="AET3Gv21091400"/>
</dbReference>
<reference evidence="2" key="5">
    <citation type="journal article" date="2021" name="G3 (Bethesda)">
        <title>Aegilops tauschii genome assembly Aet v5.0 features greater sequence contiguity and improved annotation.</title>
        <authorList>
            <person name="Wang L."/>
            <person name="Zhu T."/>
            <person name="Rodriguez J.C."/>
            <person name="Deal K.R."/>
            <person name="Dubcovsky J."/>
            <person name="McGuire P.E."/>
            <person name="Lux T."/>
            <person name="Spannagl M."/>
            <person name="Mayer K.F.X."/>
            <person name="Baldrich P."/>
            <person name="Meyers B.C."/>
            <person name="Huo N."/>
            <person name="Gu Y.Q."/>
            <person name="Zhou H."/>
            <person name="Devos K.M."/>
            <person name="Bennetzen J.L."/>
            <person name="Unver T."/>
            <person name="Budak H."/>
            <person name="Gulick P.J."/>
            <person name="Galiba G."/>
            <person name="Kalapos B."/>
            <person name="Nelson D.R."/>
            <person name="Li P."/>
            <person name="You F.M."/>
            <person name="Luo M.C."/>
            <person name="Dvorak J."/>
        </authorList>
    </citation>
    <scope>NUCLEOTIDE SEQUENCE [LARGE SCALE GENOMIC DNA]</scope>
    <source>
        <strain evidence="2">cv. AL8/78</strain>
    </source>
</reference>
<sequence>MEGKPILLCLMVLVLLGHSTHAGKCHNQRAYSNPFFCQDKACHVKCVKNWGKLLVHSSCKTEGFFKISCICVFCDL</sequence>
<dbReference type="Proteomes" id="UP000015105">
    <property type="component" value="Chromosome 3D"/>
</dbReference>
<proteinExistence type="predicted"/>
<evidence type="ECO:0000313" key="2">
    <source>
        <dbReference type="EnsemblPlants" id="AET3Gv21091400.1"/>
    </source>
</evidence>
<keyword evidence="1" id="KW-0732">Signal</keyword>
<reference evidence="2" key="4">
    <citation type="submission" date="2019-03" db="UniProtKB">
        <authorList>
            <consortium name="EnsemblPlants"/>
        </authorList>
    </citation>
    <scope>IDENTIFICATION</scope>
</reference>
<name>A0A453GL18_AEGTS</name>
<organism evidence="2 3">
    <name type="scientific">Aegilops tauschii subsp. strangulata</name>
    <name type="common">Goatgrass</name>
    <dbReference type="NCBI Taxonomy" id="200361"/>
    <lineage>
        <taxon>Eukaryota</taxon>
        <taxon>Viridiplantae</taxon>
        <taxon>Streptophyta</taxon>
        <taxon>Embryophyta</taxon>
        <taxon>Tracheophyta</taxon>
        <taxon>Spermatophyta</taxon>
        <taxon>Magnoliopsida</taxon>
        <taxon>Liliopsida</taxon>
        <taxon>Poales</taxon>
        <taxon>Poaceae</taxon>
        <taxon>BOP clade</taxon>
        <taxon>Pooideae</taxon>
        <taxon>Triticodae</taxon>
        <taxon>Triticeae</taxon>
        <taxon>Triticinae</taxon>
        <taxon>Aegilops</taxon>
    </lineage>
</organism>
<evidence type="ECO:0000313" key="3">
    <source>
        <dbReference type="Proteomes" id="UP000015105"/>
    </source>
</evidence>
<feature type="signal peptide" evidence="1">
    <location>
        <begin position="1"/>
        <end position="22"/>
    </location>
</feature>
<feature type="chain" id="PRO_5019171924" description="Knottin scorpion toxin-like domain-containing protein" evidence="1">
    <location>
        <begin position="23"/>
        <end position="76"/>
    </location>
</feature>
<reference evidence="3" key="2">
    <citation type="journal article" date="2017" name="Nat. Plants">
        <title>The Aegilops tauschii genome reveals multiple impacts of transposons.</title>
        <authorList>
            <person name="Zhao G."/>
            <person name="Zou C."/>
            <person name="Li K."/>
            <person name="Wang K."/>
            <person name="Li T."/>
            <person name="Gao L."/>
            <person name="Zhang X."/>
            <person name="Wang H."/>
            <person name="Yang Z."/>
            <person name="Liu X."/>
            <person name="Jiang W."/>
            <person name="Mao L."/>
            <person name="Kong X."/>
            <person name="Jiao Y."/>
            <person name="Jia J."/>
        </authorList>
    </citation>
    <scope>NUCLEOTIDE SEQUENCE [LARGE SCALE GENOMIC DNA]</scope>
    <source>
        <strain evidence="3">cv. AL8/78</strain>
    </source>
</reference>
<evidence type="ECO:0008006" key="4">
    <source>
        <dbReference type="Google" id="ProtNLM"/>
    </source>
</evidence>